<reference evidence="2 3" key="1">
    <citation type="journal article" date="2022" name="Allergy">
        <title>Genome assembly and annotation of Periplaneta americana reveal a comprehensive cockroach allergen profile.</title>
        <authorList>
            <person name="Wang L."/>
            <person name="Xiong Q."/>
            <person name="Saelim N."/>
            <person name="Wang L."/>
            <person name="Nong W."/>
            <person name="Wan A.T."/>
            <person name="Shi M."/>
            <person name="Liu X."/>
            <person name="Cao Q."/>
            <person name="Hui J.H.L."/>
            <person name="Sookrung N."/>
            <person name="Leung T.F."/>
            <person name="Tungtrongchitr A."/>
            <person name="Tsui S.K.W."/>
        </authorList>
    </citation>
    <scope>NUCLEOTIDE SEQUENCE [LARGE SCALE GENOMIC DNA]</scope>
    <source>
        <strain evidence="2">PWHHKU_190912</strain>
    </source>
</reference>
<evidence type="ECO:0000313" key="2">
    <source>
        <dbReference type="EMBL" id="KAJ4437512.1"/>
    </source>
</evidence>
<accession>A0ABQ8SUZ7</accession>
<evidence type="ECO:0000256" key="1">
    <source>
        <dbReference type="SAM" id="MobiDB-lite"/>
    </source>
</evidence>
<evidence type="ECO:0000313" key="3">
    <source>
        <dbReference type="Proteomes" id="UP001148838"/>
    </source>
</evidence>
<sequence length="80" mass="9232">MSIILGTPTPFHIERANLNFPPGSTTLQLTKRRDDRANQRRQKRHTASYQNYRKAVKIAKMRAEEARKKQEGLSYGAGKF</sequence>
<keyword evidence="3" id="KW-1185">Reference proteome</keyword>
<name>A0ABQ8SUZ7_PERAM</name>
<dbReference type="EMBL" id="JAJSOF020000021">
    <property type="protein sequence ID" value="KAJ4437512.1"/>
    <property type="molecule type" value="Genomic_DNA"/>
</dbReference>
<protein>
    <submittedName>
        <fullName evidence="2">Uncharacterized protein</fullName>
    </submittedName>
</protein>
<organism evidence="2 3">
    <name type="scientific">Periplaneta americana</name>
    <name type="common">American cockroach</name>
    <name type="synonym">Blatta americana</name>
    <dbReference type="NCBI Taxonomy" id="6978"/>
    <lineage>
        <taxon>Eukaryota</taxon>
        <taxon>Metazoa</taxon>
        <taxon>Ecdysozoa</taxon>
        <taxon>Arthropoda</taxon>
        <taxon>Hexapoda</taxon>
        <taxon>Insecta</taxon>
        <taxon>Pterygota</taxon>
        <taxon>Neoptera</taxon>
        <taxon>Polyneoptera</taxon>
        <taxon>Dictyoptera</taxon>
        <taxon>Blattodea</taxon>
        <taxon>Blattoidea</taxon>
        <taxon>Blattidae</taxon>
        <taxon>Blattinae</taxon>
        <taxon>Periplaneta</taxon>
    </lineage>
</organism>
<feature type="region of interest" description="Disordered" evidence="1">
    <location>
        <begin position="15"/>
        <end position="48"/>
    </location>
</feature>
<dbReference type="Proteomes" id="UP001148838">
    <property type="component" value="Unassembled WGS sequence"/>
</dbReference>
<comment type="caution">
    <text evidence="2">The sequence shown here is derived from an EMBL/GenBank/DDBJ whole genome shotgun (WGS) entry which is preliminary data.</text>
</comment>
<proteinExistence type="predicted"/>
<gene>
    <name evidence="2" type="ORF">ANN_17657</name>
</gene>